<dbReference type="AlphaFoldDB" id="A0A1N7FJQ7"/>
<proteinExistence type="predicted"/>
<dbReference type="Proteomes" id="UP000186914">
    <property type="component" value="Unassembled WGS sequence"/>
</dbReference>
<accession>A0A1N7FJQ7</accession>
<sequence>MDKEPQEGSKKKRPSLKSRLELTRLRLEIVHIVLLILLPIVQSVVRVL</sequence>
<evidence type="ECO:0000313" key="2">
    <source>
        <dbReference type="EMBL" id="SIS00602.1"/>
    </source>
</evidence>
<protein>
    <submittedName>
        <fullName evidence="2">Uncharacterized protein</fullName>
    </submittedName>
</protein>
<keyword evidence="3" id="KW-1185">Reference proteome</keyword>
<name>A0A1N7FJQ7_9EURY</name>
<organism evidence="2 3">
    <name type="scientific">Haladaptatus litoreus</name>
    <dbReference type="NCBI Taxonomy" id="553468"/>
    <lineage>
        <taxon>Archaea</taxon>
        <taxon>Methanobacteriati</taxon>
        <taxon>Methanobacteriota</taxon>
        <taxon>Stenosarchaea group</taxon>
        <taxon>Halobacteria</taxon>
        <taxon>Halobacteriales</taxon>
        <taxon>Haladaptataceae</taxon>
        <taxon>Haladaptatus</taxon>
    </lineage>
</organism>
<keyword evidence="1" id="KW-0812">Transmembrane</keyword>
<evidence type="ECO:0000256" key="1">
    <source>
        <dbReference type="SAM" id="Phobius"/>
    </source>
</evidence>
<gene>
    <name evidence="2" type="ORF">SAMN05421858_5126</name>
</gene>
<dbReference type="EMBL" id="FTNO01000010">
    <property type="protein sequence ID" value="SIS00602.1"/>
    <property type="molecule type" value="Genomic_DNA"/>
</dbReference>
<keyword evidence="1" id="KW-1133">Transmembrane helix</keyword>
<keyword evidence="1" id="KW-0472">Membrane</keyword>
<feature type="transmembrane region" description="Helical" evidence="1">
    <location>
        <begin position="25"/>
        <end position="45"/>
    </location>
</feature>
<evidence type="ECO:0000313" key="3">
    <source>
        <dbReference type="Proteomes" id="UP000186914"/>
    </source>
</evidence>
<reference evidence="3" key="1">
    <citation type="submission" date="2017-01" db="EMBL/GenBank/DDBJ databases">
        <authorList>
            <person name="Varghese N."/>
            <person name="Submissions S."/>
        </authorList>
    </citation>
    <scope>NUCLEOTIDE SEQUENCE [LARGE SCALE GENOMIC DNA]</scope>
    <source>
        <strain evidence="3">CGMCC 1.7737</strain>
    </source>
</reference>